<feature type="transmembrane region" description="Helical" evidence="1">
    <location>
        <begin position="71"/>
        <end position="92"/>
    </location>
</feature>
<dbReference type="EMBL" id="DWXG01000007">
    <property type="protein sequence ID" value="HJB97141.1"/>
    <property type="molecule type" value="Genomic_DNA"/>
</dbReference>
<evidence type="ECO:0000313" key="3">
    <source>
        <dbReference type="Proteomes" id="UP000826793"/>
    </source>
</evidence>
<sequence>MKKWMQQIPRFLENLCVSFTLAVLLYSLWGAQKETMRRGWLYEIFFICVLATLLQGVFFYENRWTKRVSYLWRMVFYGVAMLVVVSLCAIGFQWFPRTDLQNWLVFWGVFLAGFVLIALVFEISFRFRRKVYQEALDRYKMEQKK</sequence>
<evidence type="ECO:0000256" key="1">
    <source>
        <dbReference type="SAM" id="Phobius"/>
    </source>
</evidence>
<feature type="transmembrane region" description="Helical" evidence="1">
    <location>
        <begin position="40"/>
        <end position="59"/>
    </location>
</feature>
<feature type="transmembrane region" description="Helical" evidence="1">
    <location>
        <begin position="104"/>
        <end position="125"/>
    </location>
</feature>
<keyword evidence="1" id="KW-0472">Membrane</keyword>
<protein>
    <submittedName>
        <fullName evidence="2">DUF3021 family protein</fullName>
    </submittedName>
</protein>
<gene>
    <name evidence="2" type="ORF">H9710_00995</name>
</gene>
<keyword evidence="1" id="KW-0812">Transmembrane</keyword>
<organism evidence="2 3">
    <name type="scientific">Candidatus Acutalibacter pullicola</name>
    <dbReference type="NCBI Taxonomy" id="2838417"/>
    <lineage>
        <taxon>Bacteria</taxon>
        <taxon>Bacillati</taxon>
        <taxon>Bacillota</taxon>
        <taxon>Clostridia</taxon>
        <taxon>Eubacteriales</taxon>
        <taxon>Acutalibacteraceae</taxon>
        <taxon>Acutalibacter</taxon>
    </lineage>
</organism>
<comment type="caution">
    <text evidence="2">The sequence shown here is derived from an EMBL/GenBank/DDBJ whole genome shotgun (WGS) entry which is preliminary data.</text>
</comment>
<reference evidence="2" key="1">
    <citation type="journal article" date="2021" name="PeerJ">
        <title>Extensive microbial diversity within the chicken gut microbiome revealed by metagenomics and culture.</title>
        <authorList>
            <person name="Gilroy R."/>
            <person name="Ravi A."/>
            <person name="Getino M."/>
            <person name="Pursley I."/>
            <person name="Horton D.L."/>
            <person name="Alikhan N.F."/>
            <person name="Baker D."/>
            <person name="Gharbi K."/>
            <person name="Hall N."/>
            <person name="Watson M."/>
            <person name="Adriaenssens E.M."/>
            <person name="Foster-Nyarko E."/>
            <person name="Jarju S."/>
            <person name="Secka A."/>
            <person name="Antonio M."/>
            <person name="Oren A."/>
            <person name="Chaudhuri R.R."/>
            <person name="La Ragione R."/>
            <person name="Hildebrand F."/>
            <person name="Pallen M.J."/>
        </authorList>
    </citation>
    <scope>NUCLEOTIDE SEQUENCE</scope>
    <source>
        <strain evidence="2">CHK185-1770</strain>
    </source>
</reference>
<name>A0A9D2SEV3_9FIRM</name>
<reference evidence="2" key="2">
    <citation type="submission" date="2021-04" db="EMBL/GenBank/DDBJ databases">
        <authorList>
            <person name="Gilroy R."/>
        </authorList>
    </citation>
    <scope>NUCLEOTIDE SEQUENCE</scope>
    <source>
        <strain evidence="2">CHK185-1770</strain>
    </source>
</reference>
<keyword evidence="1" id="KW-1133">Transmembrane helix</keyword>
<evidence type="ECO:0000313" key="2">
    <source>
        <dbReference type="EMBL" id="HJB97141.1"/>
    </source>
</evidence>
<dbReference type="Proteomes" id="UP000826793">
    <property type="component" value="Unassembled WGS sequence"/>
</dbReference>
<proteinExistence type="predicted"/>
<accession>A0A9D2SEV3</accession>
<dbReference type="AlphaFoldDB" id="A0A9D2SEV3"/>